<feature type="compositionally biased region" description="Basic and acidic residues" evidence="3">
    <location>
        <begin position="436"/>
        <end position="469"/>
    </location>
</feature>
<evidence type="ECO:0000256" key="3">
    <source>
        <dbReference type="SAM" id="MobiDB-lite"/>
    </source>
</evidence>
<dbReference type="OrthoDB" id="422728at2759"/>
<dbReference type="EMBL" id="BEYU01000165">
    <property type="protein sequence ID" value="GBG33667.1"/>
    <property type="molecule type" value="Genomic_DNA"/>
</dbReference>
<dbReference type="PANTHER" id="PTHR12555">
    <property type="entry name" value="UBIQUITIN FUSION DEGRADATON PROTEIN 1"/>
    <property type="match status" value="1"/>
</dbReference>
<evidence type="ECO:0000313" key="7">
    <source>
        <dbReference type="Proteomes" id="UP000241890"/>
    </source>
</evidence>
<dbReference type="Pfam" id="PF24842">
    <property type="entry name" value="UFD1_N2"/>
    <property type="match status" value="1"/>
</dbReference>
<feature type="region of interest" description="Disordered" evidence="3">
    <location>
        <begin position="74"/>
        <end position="112"/>
    </location>
</feature>
<dbReference type="Gene3D" id="2.40.40.50">
    <property type="entry name" value="Ubiquitin fusion degradation protein UFD1, N-terminal domain"/>
    <property type="match status" value="1"/>
</dbReference>
<feature type="compositionally biased region" description="Polar residues" evidence="3">
    <location>
        <begin position="371"/>
        <end position="382"/>
    </location>
</feature>
<sequence>MSRLYPGWGSGKNGKLEEALAVFPVATLDRADLEAGDKVILPQSMFRTVSRLRLPFPLTFEVTNPRIAKLAANAATNARPGRQRAPIHSAPTKKTGPNGAPAQPKLVKGVRKTPPTVPKQFCGVMEFSGPEGKAFIPHWMMRNLRLKESQKATFRTVPKDSLPRGTLCRLQPHTTAFIDLAASMDLRELLEHAFRNYSVLSTGETLVVNVAGENFKINVVETQPEPAISLYGNLDLEVDFAPPLDQPDVGKMRPSSRERANPADTSTSDVNTDVDAQLASLAQQALATVSNAALSSLAAGTAAGTGTNNQVSSPAENGAPKAHVWGAGRSINGASTTVTPETAAPQTTTETASAPQPRARRRKPSRFAQRTAGSSFVGQASTVDAADAESARDQDEAQTTATQQFTPFTGPGRRLVSAGQDPAIGDESNANGDTDAETRPKPTRESLRERRMRFLENLEKQANRAKTPEGEADDAAANSIAVGSSLNAIRKQKTGAKE</sequence>
<comment type="similarity">
    <text evidence="1">Belongs to the UFD1 family.</text>
</comment>
<dbReference type="InterPro" id="IPR055418">
    <property type="entry name" value="UFD1_N2"/>
</dbReference>
<dbReference type="GO" id="GO:0031593">
    <property type="term" value="F:polyubiquitin modification-dependent protein binding"/>
    <property type="evidence" value="ECO:0007669"/>
    <property type="project" value="TreeGrafter"/>
</dbReference>
<feature type="domain" description="Ubiquitin fusion degradation protein UFD1 N-terminal subdomain 2" evidence="5">
    <location>
        <begin position="165"/>
        <end position="243"/>
    </location>
</feature>
<evidence type="ECO:0000256" key="1">
    <source>
        <dbReference type="ARBA" id="ARBA00006043"/>
    </source>
</evidence>
<dbReference type="InterPro" id="IPR055417">
    <property type="entry name" value="UFD1_N1"/>
</dbReference>
<evidence type="ECO:0000259" key="4">
    <source>
        <dbReference type="Pfam" id="PF03152"/>
    </source>
</evidence>
<dbReference type="InterPro" id="IPR042299">
    <property type="entry name" value="Ufd1-like_Nn"/>
</dbReference>
<dbReference type="Proteomes" id="UP000241890">
    <property type="component" value="Unassembled WGS sequence"/>
</dbReference>
<protein>
    <submittedName>
        <fullName evidence="6">Ubiquitin fusion degradation protein 1-like</fullName>
    </submittedName>
</protein>
<reference evidence="6 7" key="1">
    <citation type="submission" date="2017-12" db="EMBL/GenBank/DDBJ databases">
        <title>Sequencing, de novo assembly and annotation of complete genome of a new Thraustochytrid species, strain FCC1311.</title>
        <authorList>
            <person name="Sedici K."/>
            <person name="Godart F."/>
            <person name="Aiese Cigliano R."/>
            <person name="Sanseverino W."/>
            <person name="Barakat M."/>
            <person name="Ortet P."/>
            <person name="Marechal E."/>
            <person name="Cagnac O."/>
            <person name="Amato A."/>
        </authorList>
    </citation>
    <scope>NUCLEOTIDE SEQUENCE [LARGE SCALE GENOMIC DNA]</scope>
</reference>
<dbReference type="GO" id="GO:0034098">
    <property type="term" value="C:VCP-NPL4-UFD1 AAA ATPase complex"/>
    <property type="evidence" value="ECO:0007669"/>
    <property type="project" value="TreeGrafter"/>
</dbReference>
<feature type="compositionally biased region" description="Low complexity" evidence="3">
    <location>
        <begin position="336"/>
        <end position="357"/>
    </location>
</feature>
<dbReference type="PANTHER" id="PTHR12555:SF13">
    <property type="entry name" value="UBIQUITIN RECOGNITION FACTOR IN ER-ASSOCIATED DEGRADATION PROTEIN 1"/>
    <property type="match status" value="1"/>
</dbReference>
<accession>A0A2R5GS05</accession>
<dbReference type="InParanoid" id="A0A2R5GS05"/>
<name>A0A2R5GS05_9STRA</name>
<evidence type="ECO:0000259" key="5">
    <source>
        <dbReference type="Pfam" id="PF24842"/>
    </source>
</evidence>
<evidence type="ECO:0000256" key="2">
    <source>
        <dbReference type="ARBA" id="ARBA00022786"/>
    </source>
</evidence>
<feature type="compositionally biased region" description="Low complexity" evidence="3">
    <location>
        <begin position="397"/>
        <end position="409"/>
    </location>
</feature>
<feature type="domain" description="Ubiquitin fusion degradation protein UFD1 N-terminal subdomain 1" evidence="4">
    <location>
        <begin position="119"/>
        <end position="153"/>
    </location>
</feature>
<dbReference type="InterPro" id="IPR004854">
    <property type="entry name" value="Ufd1-like"/>
</dbReference>
<dbReference type="AlphaFoldDB" id="A0A2R5GS05"/>
<feature type="domain" description="Ubiquitin fusion degradation protein UFD1 N-terminal subdomain 1" evidence="4">
    <location>
        <begin position="18"/>
        <end position="67"/>
    </location>
</feature>
<evidence type="ECO:0000313" key="6">
    <source>
        <dbReference type="EMBL" id="GBG33667.1"/>
    </source>
</evidence>
<dbReference type="GO" id="GO:0006511">
    <property type="term" value="P:ubiquitin-dependent protein catabolic process"/>
    <property type="evidence" value="ECO:0007669"/>
    <property type="project" value="InterPro"/>
</dbReference>
<comment type="caution">
    <text evidence="6">The sequence shown here is derived from an EMBL/GenBank/DDBJ whole genome shotgun (WGS) entry which is preliminary data.</text>
</comment>
<proteinExistence type="inferred from homology"/>
<dbReference type="GO" id="GO:0036503">
    <property type="term" value="P:ERAD pathway"/>
    <property type="evidence" value="ECO:0007669"/>
    <property type="project" value="TreeGrafter"/>
</dbReference>
<organism evidence="6 7">
    <name type="scientific">Hondaea fermentalgiana</name>
    <dbReference type="NCBI Taxonomy" id="2315210"/>
    <lineage>
        <taxon>Eukaryota</taxon>
        <taxon>Sar</taxon>
        <taxon>Stramenopiles</taxon>
        <taxon>Bigyra</taxon>
        <taxon>Labyrinthulomycetes</taxon>
        <taxon>Thraustochytrida</taxon>
        <taxon>Thraustochytriidae</taxon>
        <taxon>Hondaea</taxon>
    </lineage>
</organism>
<feature type="region of interest" description="Disordered" evidence="3">
    <location>
        <begin position="303"/>
        <end position="498"/>
    </location>
</feature>
<dbReference type="Gene3D" id="3.10.330.10">
    <property type="match status" value="1"/>
</dbReference>
<gene>
    <name evidence="6" type="ORF">FCC1311_098902</name>
</gene>
<keyword evidence="2" id="KW-0833">Ubl conjugation pathway</keyword>
<feature type="region of interest" description="Disordered" evidence="3">
    <location>
        <begin position="242"/>
        <end position="270"/>
    </location>
</feature>
<dbReference type="Pfam" id="PF03152">
    <property type="entry name" value="UFD1_N1"/>
    <property type="match status" value="2"/>
</dbReference>
<keyword evidence="7" id="KW-1185">Reference proteome</keyword>
<feature type="compositionally biased region" description="Basic and acidic residues" evidence="3">
    <location>
        <begin position="248"/>
        <end position="261"/>
    </location>
</feature>